<keyword evidence="4" id="KW-1185">Reference proteome</keyword>
<accession>A0ABY6N694</accession>
<dbReference type="Pfam" id="PF01541">
    <property type="entry name" value="GIY-YIG"/>
    <property type="match status" value="1"/>
</dbReference>
<dbReference type="Proteomes" id="UP001163739">
    <property type="component" value="Chromosome"/>
</dbReference>
<evidence type="ECO:0000313" key="3">
    <source>
        <dbReference type="EMBL" id="UZE97638.1"/>
    </source>
</evidence>
<dbReference type="InterPro" id="IPR035901">
    <property type="entry name" value="GIY-YIG_endonuc_sf"/>
</dbReference>
<dbReference type="RefSeq" id="WP_265049113.1">
    <property type="nucleotide sequence ID" value="NZ_CP100390.1"/>
</dbReference>
<name>A0ABY6N694_9ALTE</name>
<reference evidence="3" key="1">
    <citation type="submission" date="2022-06" db="EMBL/GenBank/DDBJ databases">
        <title>Alkalimarinus sp. nov., isolated from gut of a Alitta virens.</title>
        <authorList>
            <person name="Yang A.I."/>
            <person name="Shin N.-R."/>
        </authorList>
    </citation>
    <scope>NUCLEOTIDE SEQUENCE</scope>
    <source>
        <strain evidence="3">A2M4</strain>
    </source>
</reference>
<dbReference type="EMBL" id="CP100390">
    <property type="protein sequence ID" value="UZE97638.1"/>
    <property type="molecule type" value="Genomic_DNA"/>
</dbReference>
<dbReference type="SMART" id="SM00465">
    <property type="entry name" value="GIYc"/>
    <property type="match status" value="1"/>
</dbReference>
<evidence type="ECO:0000256" key="1">
    <source>
        <dbReference type="ARBA" id="ARBA00007435"/>
    </source>
</evidence>
<gene>
    <name evidence="3" type="ORF">NKI27_07860</name>
</gene>
<organism evidence="3 4">
    <name type="scientific">Alkalimarinus alittae</name>
    <dbReference type="NCBI Taxonomy" id="2961619"/>
    <lineage>
        <taxon>Bacteria</taxon>
        <taxon>Pseudomonadati</taxon>
        <taxon>Pseudomonadota</taxon>
        <taxon>Gammaproteobacteria</taxon>
        <taxon>Alteromonadales</taxon>
        <taxon>Alteromonadaceae</taxon>
        <taxon>Alkalimarinus</taxon>
    </lineage>
</organism>
<feature type="domain" description="GIY-YIG" evidence="2">
    <location>
        <begin position="1"/>
        <end position="77"/>
    </location>
</feature>
<dbReference type="PANTHER" id="PTHR34477:SF1">
    <property type="entry name" value="UPF0213 PROTEIN YHBQ"/>
    <property type="match status" value="1"/>
</dbReference>
<dbReference type="PANTHER" id="PTHR34477">
    <property type="entry name" value="UPF0213 PROTEIN YHBQ"/>
    <property type="match status" value="1"/>
</dbReference>
<dbReference type="InterPro" id="IPR000305">
    <property type="entry name" value="GIY-YIG_endonuc"/>
</dbReference>
<dbReference type="Gene3D" id="3.40.1440.10">
    <property type="entry name" value="GIY-YIG endonuclease"/>
    <property type="match status" value="1"/>
</dbReference>
<evidence type="ECO:0000313" key="4">
    <source>
        <dbReference type="Proteomes" id="UP001163739"/>
    </source>
</evidence>
<comment type="similarity">
    <text evidence="1">Belongs to the UPF0213 family.</text>
</comment>
<proteinExistence type="inferred from homology"/>
<dbReference type="CDD" id="cd10456">
    <property type="entry name" value="GIY-YIG_UPF0213"/>
    <property type="match status" value="1"/>
</dbReference>
<dbReference type="SUPFAM" id="SSF82771">
    <property type="entry name" value="GIY-YIG endonuclease"/>
    <property type="match status" value="1"/>
</dbReference>
<evidence type="ECO:0000259" key="2">
    <source>
        <dbReference type="PROSITE" id="PS50164"/>
    </source>
</evidence>
<dbReference type="InterPro" id="IPR050190">
    <property type="entry name" value="UPF0213_domain"/>
</dbReference>
<protein>
    <submittedName>
        <fullName evidence="3">GIY-YIG nuclease family protein</fullName>
    </submittedName>
</protein>
<dbReference type="PROSITE" id="PS50164">
    <property type="entry name" value="GIY_YIG"/>
    <property type="match status" value="1"/>
</dbReference>
<sequence length="109" mass="12763">MSFHVYILQCQDKSFYTGHTDNLENRLEQHHSAYFKNCYTATRLPVQLVFQQAFETRLEALSKERQIKGWSRNKKQALIEGDWAKLKTLAKNRQNNVPSSEFTNIEAAL</sequence>